<evidence type="ECO:0000259" key="5">
    <source>
        <dbReference type="PROSITE" id="PS50977"/>
    </source>
</evidence>
<sequence length="206" mass="22454">MTTGSSRRLRADAVRNSERILRAARQVWAEHGPDAHLEEIARRAGVGIATLYRRFPDKAGLVRAALDQSISEDIAPAIEQALNDDDPRRGLVTVLEAAVSMAAREHNTLAAARNSGAMTAQAGTPFFDSLTLLTRRAQEAGLVRADLVPDDMPRIMVMLLGVLWTMDPRSDGWRRYLTLVLDGLSPETPTPLPPVVPLQQPGDCSL</sequence>
<keyword evidence="2 4" id="KW-0238">DNA-binding</keyword>
<dbReference type="PANTHER" id="PTHR30055:SF234">
    <property type="entry name" value="HTH-TYPE TRANSCRIPTIONAL REGULATOR BETI"/>
    <property type="match status" value="1"/>
</dbReference>
<feature type="DNA-binding region" description="H-T-H motif" evidence="4">
    <location>
        <begin position="36"/>
        <end position="55"/>
    </location>
</feature>
<keyword evidence="1" id="KW-0805">Transcription regulation</keyword>
<dbReference type="SUPFAM" id="SSF46689">
    <property type="entry name" value="Homeodomain-like"/>
    <property type="match status" value="1"/>
</dbReference>
<dbReference type="InterPro" id="IPR036271">
    <property type="entry name" value="Tet_transcr_reg_TetR-rel_C_sf"/>
</dbReference>
<feature type="domain" description="HTH tetR-type" evidence="5">
    <location>
        <begin position="14"/>
        <end position="73"/>
    </location>
</feature>
<dbReference type="InterPro" id="IPR049445">
    <property type="entry name" value="TetR_SbtR-like_C"/>
</dbReference>
<accession>A0ABV5SLY4</accession>
<dbReference type="RefSeq" id="WP_344988176.1">
    <property type="nucleotide sequence ID" value="NZ_BAAAXV010000002.1"/>
</dbReference>
<protein>
    <submittedName>
        <fullName evidence="6">TetR/AcrR family transcriptional regulator</fullName>
    </submittedName>
</protein>
<evidence type="ECO:0000256" key="3">
    <source>
        <dbReference type="ARBA" id="ARBA00023163"/>
    </source>
</evidence>
<dbReference type="Pfam" id="PF21597">
    <property type="entry name" value="TetR_C_43"/>
    <property type="match status" value="1"/>
</dbReference>
<dbReference type="SUPFAM" id="SSF48498">
    <property type="entry name" value="Tetracyclin repressor-like, C-terminal domain"/>
    <property type="match status" value="1"/>
</dbReference>
<evidence type="ECO:0000256" key="4">
    <source>
        <dbReference type="PROSITE-ProRule" id="PRU00335"/>
    </source>
</evidence>
<reference evidence="6 7" key="1">
    <citation type="submission" date="2024-09" db="EMBL/GenBank/DDBJ databases">
        <authorList>
            <person name="Sun Q."/>
            <person name="Mori K."/>
        </authorList>
    </citation>
    <scope>NUCLEOTIDE SEQUENCE [LARGE SCALE GENOMIC DNA]</scope>
    <source>
        <strain evidence="6 7">JCM 3143</strain>
    </source>
</reference>
<dbReference type="PANTHER" id="PTHR30055">
    <property type="entry name" value="HTH-TYPE TRANSCRIPTIONAL REGULATOR RUTR"/>
    <property type="match status" value="1"/>
</dbReference>
<dbReference type="InterPro" id="IPR001647">
    <property type="entry name" value="HTH_TetR"/>
</dbReference>
<dbReference type="Gene3D" id="1.10.357.10">
    <property type="entry name" value="Tetracycline Repressor, domain 2"/>
    <property type="match status" value="1"/>
</dbReference>
<evidence type="ECO:0000313" key="7">
    <source>
        <dbReference type="Proteomes" id="UP001589532"/>
    </source>
</evidence>
<dbReference type="PROSITE" id="PS50977">
    <property type="entry name" value="HTH_TETR_2"/>
    <property type="match status" value="1"/>
</dbReference>
<name>A0ABV5SLY4_9ACTN</name>
<dbReference type="InterPro" id="IPR050109">
    <property type="entry name" value="HTH-type_TetR-like_transc_reg"/>
</dbReference>
<proteinExistence type="predicted"/>
<dbReference type="InterPro" id="IPR009057">
    <property type="entry name" value="Homeodomain-like_sf"/>
</dbReference>
<dbReference type="EMBL" id="JBHMBW010000109">
    <property type="protein sequence ID" value="MFB9631848.1"/>
    <property type="molecule type" value="Genomic_DNA"/>
</dbReference>
<gene>
    <name evidence="6" type="ORF">ACFFSA_53065</name>
</gene>
<keyword evidence="7" id="KW-1185">Reference proteome</keyword>
<dbReference type="PRINTS" id="PR00455">
    <property type="entry name" value="HTHTETR"/>
</dbReference>
<organism evidence="6 7">
    <name type="scientific">Nonomuraea helvata</name>
    <dbReference type="NCBI Taxonomy" id="37484"/>
    <lineage>
        <taxon>Bacteria</taxon>
        <taxon>Bacillati</taxon>
        <taxon>Actinomycetota</taxon>
        <taxon>Actinomycetes</taxon>
        <taxon>Streptosporangiales</taxon>
        <taxon>Streptosporangiaceae</taxon>
        <taxon>Nonomuraea</taxon>
    </lineage>
</organism>
<dbReference type="Pfam" id="PF00440">
    <property type="entry name" value="TetR_N"/>
    <property type="match status" value="1"/>
</dbReference>
<evidence type="ECO:0000256" key="1">
    <source>
        <dbReference type="ARBA" id="ARBA00023015"/>
    </source>
</evidence>
<evidence type="ECO:0000256" key="2">
    <source>
        <dbReference type="ARBA" id="ARBA00023125"/>
    </source>
</evidence>
<evidence type="ECO:0000313" key="6">
    <source>
        <dbReference type="EMBL" id="MFB9631848.1"/>
    </source>
</evidence>
<keyword evidence="3" id="KW-0804">Transcription</keyword>
<dbReference type="Proteomes" id="UP001589532">
    <property type="component" value="Unassembled WGS sequence"/>
</dbReference>
<comment type="caution">
    <text evidence="6">The sequence shown here is derived from an EMBL/GenBank/DDBJ whole genome shotgun (WGS) entry which is preliminary data.</text>
</comment>